<sequence length="230" mass="23904">MAVIDILAVARPAPTVFDGTANTVAVIVLLLEFGMLRASLFGAQVRLYAAQSVAVSVLAGVVAVGRGVPELFILAVLSLLLKAVIVPLVMMSQLRDSRAEIAGSGSLGVASEVIISILVAAFGFFAIGALGIHSEVLPAAALSLSMAVVLVSFVLMILRRDVISQAIGFFSLENGVSMASLVIAAGLPLILEVAFLFDLLVAVVVFGVLIRVQSDRTKSFSTVALDRLRG</sequence>
<dbReference type="GO" id="GO:0005886">
    <property type="term" value="C:plasma membrane"/>
    <property type="evidence" value="ECO:0007669"/>
    <property type="project" value="UniProtKB-SubCell"/>
</dbReference>
<evidence type="ECO:0000256" key="6">
    <source>
        <dbReference type="SAM" id="Phobius"/>
    </source>
</evidence>
<feature type="transmembrane region" description="Helical" evidence="6">
    <location>
        <begin position="71"/>
        <end position="92"/>
    </location>
</feature>
<evidence type="ECO:0000256" key="5">
    <source>
        <dbReference type="ARBA" id="ARBA00023136"/>
    </source>
</evidence>
<feature type="transmembrane region" description="Helical" evidence="6">
    <location>
        <begin position="20"/>
        <end position="40"/>
    </location>
</feature>
<gene>
    <name evidence="7" type="ORF">FPZ11_05755</name>
</gene>
<evidence type="ECO:0000313" key="7">
    <source>
        <dbReference type="EMBL" id="QDZ16722.1"/>
    </source>
</evidence>
<dbReference type="PANTHER" id="PTHR38601:SF1">
    <property type="entry name" value="HYDROGENASE-4 COMPONENT E"/>
    <property type="match status" value="1"/>
</dbReference>
<dbReference type="AlphaFoldDB" id="A0A5B8MAK3"/>
<reference evidence="7 8" key="1">
    <citation type="submission" date="2019-07" db="EMBL/GenBank/DDBJ databases">
        <title>Full genome sequence of Humibacter sp. WJ7-1.</title>
        <authorList>
            <person name="Im W.-T."/>
        </authorList>
    </citation>
    <scope>NUCLEOTIDE SEQUENCE [LARGE SCALE GENOMIC DNA]</scope>
    <source>
        <strain evidence="7 8">WJ7-1</strain>
    </source>
</reference>
<keyword evidence="4 6" id="KW-1133">Transmembrane helix</keyword>
<evidence type="ECO:0000313" key="8">
    <source>
        <dbReference type="Proteomes" id="UP000320216"/>
    </source>
</evidence>
<feature type="transmembrane region" description="Helical" evidence="6">
    <location>
        <begin position="139"/>
        <end position="158"/>
    </location>
</feature>
<organism evidence="7 8">
    <name type="scientific">Humibacter ginsenosidimutans</name>
    <dbReference type="NCBI Taxonomy" id="2599293"/>
    <lineage>
        <taxon>Bacteria</taxon>
        <taxon>Bacillati</taxon>
        <taxon>Actinomycetota</taxon>
        <taxon>Actinomycetes</taxon>
        <taxon>Micrococcales</taxon>
        <taxon>Microbacteriaceae</taxon>
        <taxon>Humibacter</taxon>
    </lineage>
</organism>
<keyword evidence="8" id="KW-1185">Reference proteome</keyword>
<evidence type="ECO:0000256" key="1">
    <source>
        <dbReference type="ARBA" id="ARBA00004651"/>
    </source>
</evidence>
<accession>A0A5B8MAK3</accession>
<dbReference type="Proteomes" id="UP000320216">
    <property type="component" value="Chromosome"/>
</dbReference>
<feature type="transmembrane region" description="Helical" evidence="6">
    <location>
        <begin position="193"/>
        <end position="212"/>
    </location>
</feature>
<keyword evidence="5 6" id="KW-0472">Membrane</keyword>
<dbReference type="PANTHER" id="PTHR38601">
    <property type="entry name" value="HYDROGENASE-4 COMPONENT E"/>
    <property type="match status" value="1"/>
</dbReference>
<evidence type="ECO:0000256" key="3">
    <source>
        <dbReference type="ARBA" id="ARBA00022692"/>
    </source>
</evidence>
<keyword evidence="3 6" id="KW-0812">Transmembrane</keyword>
<comment type="subcellular location">
    <subcellularLocation>
        <location evidence="1">Cell membrane</location>
        <topology evidence="1">Multi-pass membrane protein</topology>
    </subcellularLocation>
</comment>
<dbReference type="OrthoDB" id="5114634at2"/>
<dbReference type="InterPro" id="IPR038730">
    <property type="entry name" value="HyfE-like"/>
</dbReference>
<evidence type="ECO:0000256" key="2">
    <source>
        <dbReference type="ARBA" id="ARBA00022475"/>
    </source>
</evidence>
<proteinExistence type="predicted"/>
<feature type="transmembrane region" description="Helical" evidence="6">
    <location>
        <begin position="47"/>
        <end position="65"/>
    </location>
</feature>
<feature type="transmembrane region" description="Helical" evidence="6">
    <location>
        <begin position="113"/>
        <end position="133"/>
    </location>
</feature>
<name>A0A5B8MAK3_9MICO</name>
<dbReference type="KEGG" id="huw:FPZ11_05755"/>
<protein>
    <submittedName>
        <fullName evidence="7">Hydrogenase</fullName>
    </submittedName>
</protein>
<keyword evidence="2" id="KW-1003">Cell membrane</keyword>
<dbReference type="EMBL" id="CP042305">
    <property type="protein sequence ID" value="QDZ16722.1"/>
    <property type="molecule type" value="Genomic_DNA"/>
</dbReference>
<evidence type="ECO:0000256" key="4">
    <source>
        <dbReference type="ARBA" id="ARBA00022989"/>
    </source>
</evidence>